<keyword evidence="1 3" id="KW-0808">Transferase</keyword>
<dbReference type="InterPro" id="IPR041698">
    <property type="entry name" value="Methyltransf_25"/>
</dbReference>
<reference evidence="3 4" key="1">
    <citation type="submission" date="2024-11" db="EMBL/GenBank/DDBJ databases">
        <authorList>
            <person name="Kaparullina E.N."/>
            <person name="Delegan Y.A."/>
            <person name="Doronina N.V."/>
        </authorList>
    </citation>
    <scope>NUCLEOTIDE SEQUENCE [LARGE SCALE GENOMIC DNA]</scope>
    <source>
        <strain evidence="3 4">7sh_L</strain>
    </source>
</reference>
<name>A0ABW8GMV0_9PROT</name>
<evidence type="ECO:0000256" key="1">
    <source>
        <dbReference type="ARBA" id="ARBA00022679"/>
    </source>
</evidence>
<sequence>MWDERYSTEAYAYGKTPNTFLAEYVQALPKGRVLSLAEGEGRNAVFLARQGYDVTAVDSSIVGLEKARKLAEEQGVSIHCLHADLADVDLGQEQWDGIVSIYCPMPSSLQSIIFPRIIHGLKPGGVFLLEAYTPDQLRYGTGGGNDADTMMTADKLRSALSGFHFSHLAELEREVVEGMYHTGLAAVVQAIAIKPVN</sequence>
<dbReference type="RefSeq" id="WP_400881591.1">
    <property type="nucleotide sequence ID" value="NZ_JBIWXY010000001.1"/>
</dbReference>
<dbReference type="PANTHER" id="PTHR43861:SF3">
    <property type="entry name" value="PUTATIVE (AFU_ORTHOLOGUE AFUA_2G14390)-RELATED"/>
    <property type="match status" value="1"/>
</dbReference>
<proteinExistence type="predicted"/>
<accession>A0ABW8GMV0</accession>
<dbReference type="InterPro" id="IPR029063">
    <property type="entry name" value="SAM-dependent_MTases_sf"/>
</dbReference>
<dbReference type="Proteomes" id="UP001617669">
    <property type="component" value="Unassembled WGS sequence"/>
</dbReference>
<dbReference type="CDD" id="cd02440">
    <property type="entry name" value="AdoMet_MTases"/>
    <property type="match status" value="1"/>
</dbReference>
<dbReference type="EMBL" id="JBIWXY010000001">
    <property type="protein sequence ID" value="MFJ5446367.1"/>
    <property type="molecule type" value="Genomic_DNA"/>
</dbReference>
<dbReference type="Pfam" id="PF13649">
    <property type="entry name" value="Methyltransf_25"/>
    <property type="match status" value="1"/>
</dbReference>
<dbReference type="Gene3D" id="3.40.50.150">
    <property type="entry name" value="Vaccinia Virus protein VP39"/>
    <property type="match status" value="1"/>
</dbReference>
<feature type="domain" description="Methyltransferase" evidence="2">
    <location>
        <begin position="33"/>
        <end position="125"/>
    </location>
</feature>
<evidence type="ECO:0000259" key="2">
    <source>
        <dbReference type="Pfam" id="PF13649"/>
    </source>
</evidence>
<evidence type="ECO:0000313" key="4">
    <source>
        <dbReference type="Proteomes" id="UP001617669"/>
    </source>
</evidence>
<protein>
    <submittedName>
        <fullName evidence="3">Class I SAM-dependent methyltransferase</fullName>
        <ecNumber evidence="3">2.1.1.222</ecNumber>
        <ecNumber evidence="3">2.1.1.64</ecNumber>
    </submittedName>
</protein>
<keyword evidence="4" id="KW-1185">Reference proteome</keyword>
<gene>
    <name evidence="3" type="ORF">ACIKP9_09020</name>
</gene>
<dbReference type="SUPFAM" id="SSF53335">
    <property type="entry name" value="S-adenosyl-L-methionine-dependent methyltransferases"/>
    <property type="match status" value="1"/>
</dbReference>
<keyword evidence="3" id="KW-0489">Methyltransferase</keyword>
<evidence type="ECO:0000313" key="3">
    <source>
        <dbReference type="EMBL" id="MFJ5446367.1"/>
    </source>
</evidence>
<dbReference type="EC" id="2.1.1.64" evidence="3"/>
<dbReference type="GO" id="GO:0102208">
    <property type="term" value="F:2-polyprenyl-6-hydroxyphenol methylase activity"/>
    <property type="evidence" value="ECO:0007669"/>
    <property type="project" value="UniProtKB-EC"/>
</dbReference>
<dbReference type="GO" id="GO:0032259">
    <property type="term" value="P:methylation"/>
    <property type="evidence" value="ECO:0007669"/>
    <property type="project" value="UniProtKB-KW"/>
</dbReference>
<dbReference type="PANTHER" id="PTHR43861">
    <property type="entry name" value="TRANS-ACONITATE 2-METHYLTRANSFERASE-RELATED"/>
    <property type="match status" value="1"/>
</dbReference>
<comment type="caution">
    <text evidence="3">The sequence shown here is derived from an EMBL/GenBank/DDBJ whole genome shotgun (WGS) entry which is preliminary data.</text>
</comment>
<dbReference type="EC" id="2.1.1.222" evidence="3"/>
<organism evidence="3 4">
    <name type="scientific">Methylobacillus methanolivorans</name>
    <dbReference type="NCBI Taxonomy" id="1848927"/>
    <lineage>
        <taxon>Bacteria</taxon>
        <taxon>Pseudomonadati</taxon>
        <taxon>Pseudomonadota</taxon>
        <taxon>Betaproteobacteria</taxon>
        <taxon>Nitrosomonadales</taxon>
        <taxon>Methylophilaceae</taxon>
        <taxon>Methylobacillus</taxon>
    </lineage>
</organism>
<dbReference type="GO" id="GO:0061542">
    <property type="term" value="F:3-demethylubiquinol 3-O-methyltransferase activity"/>
    <property type="evidence" value="ECO:0007669"/>
    <property type="project" value="UniProtKB-EC"/>
</dbReference>